<comment type="caution">
    <text evidence="1">The sequence shown here is derived from an EMBL/GenBank/DDBJ whole genome shotgun (WGS) entry which is preliminary data.</text>
</comment>
<accession>A0ACC1LUR6</accession>
<reference evidence="1" key="1">
    <citation type="submission" date="2022-07" db="EMBL/GenBank/DDBJ databases">
        <title>Phylogenomic reconstructions and comparative analyses of Kickxellomycotina fungi.</title>
        <authorList>
            <person name="Reynolds N.K."/>
            <person name="Stajich J.E."/>
            <person name="Barry K."/>
            <person name="Grigoriev I.V."/>
            <person name="Crous P."/>
            <person name="Smith M.E."/>
        </authorList>
    </citation>
    <scope>NUCLEOTIDE SEQUENCE</scope>
    <source>
        <strain evidence="1">CBS 190363</strain>
    </source>
</reference>
<evidence type="ECO:0000313" key="1">
    <source>
        <dbReference type="EMBL" id="KAJ2881506.1"/>
    </source>
</evidence>
<keyword evidence="2" id="KW-1185">Reference proteome</keyword>
<evidence type="ECO:0000313" key="2">
    <source>
        <dbReference type="Proteomes" id="UP001139981"/>
    </source>
</evidence>
<proteinExistence type="predicted"/>
<gene>
    <name evidence="1" type="ORF">IWW38_005789</name>
</gene>
<name>A0ACC1LUR6_9FUNG</name>
<organism evidence="1 2">
    <name type="scientific">Coemansia aciculifera</name>
    <dbReference type="NCBI Taxonomy" id="417176"/>
    <lineage>
        <taxon>Eukaryota</taxon>
        <taxon>Fungi</taxon>
        <taxon>Fungi incertae sedis</taxon>
        <taxon>Zoopagomycota</taxon>
        <taxon>Kickxellomycotina</taxon>
        <taxon>Kickxellomycetes</taxon>
        <taxon>Kickxellales</taxon>
        <taxon>Kickxellaceae</taxon>
        <taxon>Coemansia</taxon>
    </lineage>
</organism>
<dbReference type="EMBL" id="JANBVB010002927">
    <property type="protein sequence ID" value="KAJ2881506.1"/>
    <property type="molecule type" value="Genomic_DNA"/>
</dbReference>
<protein>
    <submittedName>
        <fullName evidence="1">Uncharacterized protein</fullName>
    </submittedName>
</protein>
<dbReference type="Proteomes" id="UP001139981">
    <property type="component" value="Unassembled WGS sequence"/>
</dbReference>
<feature type="non-terminal residue" evidence="1">
    <location>
        <position position="315"/>
    </location>
</feature>
<sequence>MGDSQAQLDRLALLLVRGEDRGNPPVTLGTRAKKELRDRAAAALFALHLVYEDAAMHKAESASQLHEFGRLLALFSHQHGISRAKQFYALAGFRSDSASKTARSRQREETSSTPLLPLFSQWVLSLASPDTAQLRPFPSLGSIAELFSTCDDCKPVRGALDALELLDTVSDILFQLRVGGRSPNALQRLAARKAPLQLLLQLTPELRWLVDATMEQLRKICSSQWPPSVLTLLGRNDLVANFGLGPLASSDSRKASLQSTVDQANGDDSSPVESKNIVELCEEAVGLLSRAHAGNPGQSAESKEFSSVSFGQDLR</sequence>